<name>A0A4P6KGJ0_9MICO</name>
<dbReference type="SUPFAM" id="SSF46689">
    <property type="entry name" value="Homeodomain-like"/>
    <property type="match status" value="1"/>
</dbReference>
<keyword evidence="2" id="KW-0804">Transcription</keyword>
<keyword evidence="6" id="KW-1185">Reference proteome</keyword>
<organism evidence="5 6">
    <name type="scientific">Leucobacter triazinivorans</name>
    <dbReference type="NCBI Taxonomy" id="1784719"/>
    <lineage>
        <taxon>Bacteria</taxon>
        <taxon>Bacillati</taxon>
        <taxon>Actinomycetota</taxon>
        <taxon>Actinomycetes</taxon>
        <taxon>Micrococcales</taxon>
        <taxon>Microbacteriaceae</taxon>
        <taxon>Leucobacter</taxon>
    </lineage>
</organism>
<gene>
    <name evidence="5" type="ORF">EVS81_10235</name>
</gene>
<dbReference type="KEGG" id="ltr:EVS81_10235"/>
<keyword evidence="1" id="KW-0805">Transcription regulation</keyword>
<protein>
    <submittedName>
        <fullName evidence="5">AraC family transcriptional regulator</fullName>
    </submittedName>
</protein>
<dbReference type="GO" id="GO:0003700">
    <property type="term" value="F:DNA-binding transcription factor activity"/>
    <property type="evidence" value="ECO:0007669"/>
    <property type="project" value="InterPro"/>
</dbReference>
<feature type="domain" description="HTH araC/xylS-type" evidence="4">
    <location>
        <begin position="379"/>
        <end position="476"/>
    </location>
</feature>
<reference evidence="5 6" key="1">
    <citation type="submission" date="2019-02" db="EMBL/GenBank/DDBJ databases">
        <authorList>
            <person name="Sun L."/>
            <person name="Pan D."/>
            <person name="Wu X."/>
        </authorList>
    </citation>
    <scope>NUCLEOTIDE SEQUENCE [LARGE SCALE GENOMIC DNA]</scope>
    <source>
        <strain evidence="5 6">JW-1</strain>
    </source>
</reference>
<dbReference type="SMART" id="SM00342">
    <property type="entry name" value="HTH_ARAC"/>
    <property type="match status" value="2"/>
</dbReference>
<dbReference type="InterPro" id="IPR011051">
    <property type="entry name" value="RmlC_Cupin_sf"/>
</dbReference>
<dbReference type="AlphaFoldDB" id="A0A4P6KGJ0"/>
<dbReference type="InterPro" id="IPR018060">
    <property type="entry name" value="HTH_AraC"/>
</dbReference>
<dbReference type="GO" id="GO:0043565">
    <property type="term" value="F:sequence-specific DNA binding"/>
    <property type="evidence" value="ECO:0007669"/>
    <property type="project" value="InterPro"/>
</dbReference>
<evidence type="ECO:0000256" key="2">
    <source>
        <dbReference type="ARBA" id="ARBA00023163"/>
    </source>
</evidence>
<dbReference type="PANTHER" id="PTHR11019">
    <property type="entry name" value="HTH-TYPE TRANSCRIPTIONAL REGULATOR NIMR"/>
    <property type="match status" value="1"/>
</dbReference>
<evidence type="ECO:0000313" key="5">
    <source>
        <dbReference type="EMBL" id="QBE49171.1"/>
    </source>
</evidence>
<feature type="domain" description="HTH araC/xylS-type" evidence="4">
    <location>
        <begin position="142"/>
        <end position="240"/>
    </location>
</feature>
<dbReference type="Pfam" id="PF12833">
    <property type="entry name" value="HTH_18"/>
    <property type="match status" value="2"/>
</dbReference>
<dbReference type="Gene3D" id="1.10.10.60">
    <property type="entry name" value="Homeodomain-like"/>
    <property type="match status" value="2"/>
</dbReference>
<evidence type="ECO:0000259" key="4">
    <source>
        <dbReference type="PROSITE" id="PS01124"/>
    </source>
</evidence>
<dbReference type="OrthoDB" id="2039152at2"/>
<feature type="region of interest" description="Disordered" evidence="3">
    <location>
        <begin position="465"/>
        <end position="489"/>
    </location>
</feature>
<dbReference type="InterPro" id="IPR009057">
    <property type="entry name" value="Homeodomain-like_sf"/>
</dbReference>
<evidence type="ECO:0000256" key="1">
    <source>
        <dbReference type="ARBA" id="ARBA00023015"/>
    </source>
</evidence>
<sequence length="489" mass="51576">MSSLRSFDLTAIPAWPTRATLDGNAPVLLWVVAGSASAALDSGHWRLASGEALWIPAGRRAQVRGASDSCVLPIRVRSADRAAGPTAPTRVTVPARSRDALLAAFMRSLGVLRGGGVRATAILAWIGHGCPVAQPPALPRSPELRRVAEELLEDPSRSPAEIGASHGMGGSVLARRFRAETGWTPVRWRARHVLARAAERILVDGSVAAGVAGTAYGSPQAFARAFRREWGATPGDLLRDHPTPAPVDRRVAVLGPQCNGYHVVVWVASGTARLEIDGAEEPLRASDIACLPAGSTVALRADAGSAVMPIGWLPGGCELGRGVVSRVGPEAHETLIRLAAWEYAGVGPLGAGEARAALQTALGVDDPVSLDPETTRAAYEVLARLARAPEDGRSSEALAAQARVAPAALRRAVEQLTGTTLSTWRARARMSWARRMLREGEPPTRVARRVGYADGAAFTRAFTRAHGRSPKRFQEAELRSLPEGGRGAA</sequence>
<dbReference type="PANTHER" id="PTHR11019:SF159">
    <property type="entry name" value="TRANSCRIPTIONAL REGULATOR-RELATED"/>
    <property type="match status" value="1"/>
</dbReference>
<dbReference type="RefSeq" id="WP_130110301.1">
    <property type="nucleotide sequence ID" value="NZ_CP035806.1"/>
</dbReference>
<dbReference type="SUPFAM" id="SSF51182">
    <property type="entry name" value="RmlC-like cupins"/>
    <property type="match status" value="1"/>
</dbReference>
<dbReference type="Proteomes" id="UP000289260">
    <property type="component" value="Chromosome"/>
</dbReference>
<proteinExistence type="predicted"/>
<accession>A0A4P6KGJ0</accession>
<dbReference type="EMBL" id="CP035806">
    <property type="protein sequence ID" value="QBE49171.1"/>
    <property type="molecule type" value="Genomic_DNA"/>
</dbReference>
<dbReference type="PROSITE" id="PS01124">
    <property type="entry name" value="HTH_ARAC_FAMILY_2"/>
    <property type="match status" value="2"/>
</dbReference>
<evidence type="ECO:0000256" key="3">
    <source>
        <dbReference type="SAM" id="MobiDB-lite"/>
    </source>
</evidence>
<evidence type="ECO:0000313" key="6">
    <source>
        <dbReference type="Proteomes" id="UP000289260"/>
    </source>
</evidence>